<dbReference type="EMBL" id="JASMQC010000005">
    <property type="protein sequence ID" value="KAK1944709.1"/>
    <property type="molecule type" value="Genomic_DNA"/>
</dbReference>
<evidence type="ECO:0000313" key="2">
    <source>
        <dbReference type="EMBL" id="KAK1944709.1"/>
    </source>
</evidence>
<dbReference type="Proteomes" id="UP001259832">
    <property type="component" value="Unassembled WGS sequence"/>
</dbReference>
<gene>
    <name evidence="2" type="ORF">P3T76_003242</name>
</gene>
<feature type="region of interest" description="Disordered" evidence="1">
    <location>
        <begin position="318"/>
        <end position="343"/>
    </location>
</feature>
<comment type="caution">
    <text evidence="2">The sequence shown here is derived from an EMBL/GenBank/DDBJ whole genome shotgun (WGS) entry which is preliminary data.</text>
</comment>
<dbReference type="AlphaFoldDB" id="A0AAD9LS33"/>
<sequence>MPSASSAPGRVMWKRQLANQHSKEGPSSGGDAGIARISLPSGEQIHDISKLYEKHCVKDEQRSAHRINQEKARSARETRSTGSERQPFDPEHLLARKLTGVPDVTYDTDCGSKKTLQHHIKDGSNTCRGAFSSSKDRFASTAAYRSSTFASVVKEPYADPHAVGPGTYRAPQRAINVKKKQVPTPAYVSKAARFEEANAQVTAVLALASPTARSPRRDFILDSPRGAGGCGHSSPEKVRGPVLSTTPRFKSNAFPERYVSSKQHRIQDDVPDRFYDVSPSCKFSIGAAVASSIFKCSTMQSRASRLSSEAAMVHNTPNFPILTSPTHETIGPGAYSPSSRLRPPEDVNYIMMPQNMDRFGLPSTKTGFIEARFRRFAADPEPTTPHRPPPRSPAPK</sequence>
<accession>A0AAD9LS33</accession>
<feature type="region of interest" description="Disordered" evidence="1">
    <location>
        <begin position="374"/>
        <end position="396"/>
    </location>
</feature>
<name>A0AAD9LS33_9STRA</name>
<feature type="compositionally biased region" description="Basic and acidic residues" evidence="1">
    <location>
        <begin position="59"/>
        <end position="79"/>
    </location>
</feature>
<feature type="region of interest" description="Disordered" evidence="1">
    <location>
        <begin position="1"/>
        <end position="40"/>
    </location>
</feature>
<proteinExistence type="predicted"/>
<evidence type="ECO:0000256" key="1">
    <source>
        <dbReference type="SAM" id="MobiDB-lite"/>
    </source>
</evidence>
<feature type="compositionally biased region" description="Pro residues" evidence="1">
    <location>
        <begin position="382"/>
        <end position="396"/>
    </location>
</feature>
<keyword evidence="3" id="KW-1185">Reference proteome</keyword>
<feature type="compositionally biased region" description="Polar residues" evidence="1">
    <location>
        <begin position="318"/>
        <end position="327"/>
    </location>
</feature>
<organism evidence="2 3">
    <name type="scientific">Phytophthora citrophthora</name>
    <dbReference type="NCBI Taxonomy" id="4793"/>
    <lineage>
        <taxon>Eukaryota</taxon>
        <taxon>Sar</taxon>
        <taxon>Stramenopiles</taxon>
        <taxon>Oomycota</taxon>
        <taxon>Peronosporomycetes</taxon>
        <taxon>Peronosporales</taxon>
        <taxon>Peronosporaceae</taxon>
        <taxon>Phytophthora</taxon>
    </lineage>
</organism>
<feature type="region of interest" description="Disordered" evidence="1">
    <location>
        <begin position="59"/>
        <end position="91"/>
    </location>
</feature>
<evidence type="ECO:0000313" key="3">
    <source>
        <dbReference type="Proteomes" id="UP001259832"/>
    </source>
</evidence>
<reference evidence="2" key="1">
    <citation type="submission" date="2023-08" db="EMBL/GenBank/DDBJ databases">
        <title>Reference Genome Resource for the Citrus Pathogen Phytophthora citrophthora.</title>
        <authorList>
            <person name="Moller H."/>
            <person name="Coetzee B."/>
            <person name="Rose L.J."/>
            <person name="Van Niekerk J.M."/>
        </authorList>
    </citation>
    <scope>NUCLEOTIDE SEQUENCE</scope>
    <source>
        <strain evidence="2">STE-U-9442</strain>
    </source>
</reference>
<protein>
    <submittedName>
        <fullName evidence="2">Uncharacterized protein</fullName>
    </submittedName>
</protein>
<feature type="region of interest" description="Disordered" evidence="1">
    <location>
        <begin position="224"/>
        <end position="246"/>
    </location>
</feature>